<dbReference type="AlphaFoldDB" id="S2JEZ5"/>
<dbReference type="Proteomes" id="UP000014254">
    <property type="component" value="Unassembled WGS sequence"/>
</dbReference>
<gene>
    <name evidence="1" type="ORF">HMPREF1544_12206</name>
</gene>
<reference evidence="2" key="1">
    <citation type="submission" date="2013-05" db="EMBL/GenBank/DDBJ databases">
        <title>The Genome sequence of Mucor circinelloides f. circinelloides 1006PhL.</title>
        <authorList>
            <consortium name="The Broad Institute Genomics Platform"/>
            <person name="Cuomo C."/>
            <person name="Earl A."/>
            <person name="Findley K."/>
            <person name="Lee S.C."/>
            <person name="Walker B."/>
            <person name="Young S."/>
            <person name="Zeng Q."/>
            <person name="Gargeya S."/>
            <person name="Fitzgerald M."/>
            <person name="Haas B."/>
            <person name="Abouelleil A."/>
            <person name="Allen A.W."/>
            <person name="Alvarado L."/>
            <person name="Arachchi H.M."/>
            <person name="Berlin A.M."/>
            <person name="Chapman S.B."/>
            <person name="Gainer-Dewar J."/>
            <person name="Goldberg J."/>
            <person name="Griggs A."/>
            <person name="Gujja S."/>
            <person name="Hansen M."/>
            <person name="Howarth C."/>
            <person name="Imamovic A."/>
            <person name="Ireland A."/>
            <person name="Larimer J."/>
            <person name="McCowan C."/>
            <person name="Murphy C."/>
            <person name="Pearson M."/>
            <person name="Poon T.W."/>
            <person name="Priest M."/>
            <person name="Roberts A."/>
            <person name="Saif S."/>
            <person name="Shea T."/>
            <person name="Sisk P."/>
            <person name="Sykes S."/>
            <person name="Wortman J."/>
            <person name="Nusbaum C."/>
            <person name="Birren B."/>
        </authorList>
    </citation>
    <scope>NUCLEOTIDE SEQUENCE [LARGE SCALE GENOMIC DNA]</scope>
    <source>
        <strain evidence="2">1006PhL</strain>
    </source>
</reference>
<dbReference type="VEuPathDB" id="FungiDB:HMPREF1544_12206"/>
<sequence length="309" mass="34851">MATPPEQPDIEMQKAEEEDFLIEEHPRLLNHTIGFRPDPGDVPVVNVSIMMGPSVQQRHLRDTLQRRQAENNLNPDTAVDIVAEFLQENAAPLVVHDEPAIESEQEDDEPIPEFGDQPPIEGIPPQGPPRNMPFLGDPDNMVNFEGYNELCEGVFDPTLGNPLDQYVSTALLGRVIRVQQQHNLAVREFGVSVQQQPINQANWAMDIDAISLFSRDLPIILHHNPNQDVNLSTGIHRDGELLSLQHVPNYCLLTFGPNFQYRTNIFFPYLPPMEEHKRYKIHSDVLGEFSDLVLTPAIVAASEHPDALY</sequence>
<evidence type="ECO:0000313" key="2">
    <source>
        <dbReference type="Proteomes" id="UP000014254"/>
    </source>
</evidence>
<dbReference type="InParanoid" id="S2JEZ5"/>
<protein>
    <submittedName>
        <fullName evidence="1">Uncharacterized protein</fullName>
    </submittedName>
</protein>
<accession>S2JEZ5</accession>
<proteinExistence type="predicted"/>
<keyword evidence="2" id="KW-1185">Reference proteome</keyword>
<evidence type="ECO:0000313" key="1">
    <source>
        <dbReference type="EMBL" id="EPB81093.1"/>
    </source>
</evidence>
<dbReference type="OrthoDB" id="3238634at2759"/>
<organism evidence="1 2">
    <name type="scientific">Mucor circinelloides f. circinelloides (strain 1006PhL)</name>
    <name type="common">Mucormycosis agent</name>
    <name type="synonym">Calyptromyces circinelloides</name>
    <dbReference type="NCBI Taxonomy" id="1220926"/>
    <lineage>
        <taxon>Eukaryota</taxon>
        <taxon>Fungi</taxon>
        <taxon>Fungi incertae sedis</taxon>
        <taxon>Mucoromycota</taxon>
        <taxon>Mucoromycotina</taxon>
        <taxon>Mucoromycetes</taxon>
        <taxon>Mucorales</taxon>
        <taxon>Mucorineae</taxon>
        <taxon>Mucoraceae</taxon>
        <taxon>Mucor</taxon>
    </lineage>
</organism>
<name>S2JEZ5_MUCC1</name>
<dbReference type="EMBL" id="KE124213">
    <property type="protein sequence ID" value="EPB81093.1"/>
    <property type="molecule type" value="Genomic_DNA"/>
</dbReference>